<evidence type="ECO:0000313" key="15">
    <source>
        <dbReference type="EMBL" id="CAI4054864.1"/>
    </source>
</evidence>
<dbReference type="RefSeq" id="XP_056085926.1">
    <property type="nucleotide sequence ID" value="XM_056227126.1"/>
</dbReference>
<dbReference type="InterPro" id="IPR014908">
    <property type="entry name" value="Nucleoporin_Nup133/Nup155_N"/>
</dbReference>
<keyword evidence="8" id="KW-0811">Translocation</keyword>
<dbReference type="GO" id="GO:0006405">
    <property type="term" value="P:RNA export from nucleus"/>
    <property type="evidence" value="ECO:0007669"/>
    <property type="project" value="TreeGrafter"/>
</dbReference>
<keyword evidence="5" id="KW-0813">Transport</keyword>
<dbReference type="Gene3D" id="1.10.167.20">
    <property type="match status" value="1"/>
</dbReference>
<feature type="region of interest" description="Disordered" evidence="12">
    <location>
        <begin position="802"/>
        <end position="825"/>
    </location>
</feature>
<feature type="domain" description="Nucleoporin Nup133/Nup155-like N-terminal" evidence="14">
    <location>
        <begin position="146"/>
        <end position="650"/>
    </location>
</feature>
<dbReference type="InterPro" id="IPR004870">
    <property type="entry name" value="Nucleoporin_Nup155"/>
</dbReference>
<evidence type="ECO:0000256" key="9">
    <source>
        <dbReference type="ARBA" id="ARBA00023132"/>
    </source>
</evidence>
<dbReference type="EMBL" id="OX365897">
    <property type="protein sequence ID" value="CAI4054864.1"/>
    <property type="molecule type" value="Genomic_DNA"/>
</dbReference>
<dbReference type="FunFam" id="1.25.40.450:FF:000002">
    <property type="entry name" value="Putative non-repetitive nucleoporin"/>
    <property type="match status" value="1"/>
</dbReference>
<feature type="compositionally biased region" description="Low complexity" evidence="12">
    <location>
        <begin position="805"/>
        <end position="818"/>
    </location>
</feature>
<reference evidence="15" key="1">
    <citation type="submission" date="2022-10" db="EMBL/GenBank/DDBJ databases">
        <authorList>
            <person name="Byrne P K."/>
        </authorList>
    </citation>
    <scope>NUCLEOTIDE SEQUENCE</scope>
    <source>
        <strain evidence="15">IFO1802</strain>
    </source>
</reference>
<feature type="compositionally biased region" description="Polar residues" evidence="12">
    <location>
        <begin position="1"/>
        <end position="11"/>
    </location>
</feature>
<gene>
    <name evidence="15" type="primary">SKDI02G0300</name>
    <name evidence="15" type="ORF">SKDI_02G0300</name>
</gene>
<feature type="region of interest" description="Disordered" evidence="12">
    <location>
        <begin position="542"/>
        <end position="568"/>
    </location>
</feature>
<keyword evidence="6" id="KW-0509">mRNA transport</keyword>
<dbReference type="InterPro" id="IPR042537">
    <property type="entry name" value="Nucleoporin_Nup155_C_2"/>
</dbReference>
<evidence type="ECO:0000313" key="16">
    <source>
        <dbReference type="Proteomes" id="UP001162087"/>
    </source>
</evidence>
<dbReference type="GO" id="GO:0031965">
    <property type="term" value="C:nuclear membrane"/>
    <property type="evidence" value="ECO:0007669"/>
    <property type="project" value="UniProtKB-SubCell"/>
</dbReference>
<evidence type="ECO:0000256" key="12">
    <source>
        <dbReference type="SAM" id="MobiDB-lite"/>
    </source>
</evidence>
<sequence length="1507" mass="169948">MFQSFFQNNRPTVAGETFSDSRSYPLTNQQEASRNDLNGLASSAAKPQQQQPAHLLNSYPVAGSNPLMRAGAMGATSGSINPNMSNMSEHIRVSGMGTSKPLELAGKYIDHLQHKDSNTPVLDERSYYNSGVDYNFSREQTGLGAFTPFERQDVFNIPDEILHEFSTSQTRTDMGLFPELKRCWITIDNKLILWNINNDNEYQVIDDMKHTIRKVALVKPKPNTFVPTVKHLLLICTTMEIFMFAISLDSITNELSIFNTHLSVPVQGIDVIDIVSHEGSGRIFFAGQGSGLNIWELQYSGSDDWFNSKCSKVCLTKSALSSLLPTNMLSQIPGVDFVQSFFEDSSNGGGGFSQETITQLTIDQQRGIIYLLTSKSTVKAYVITEKSLERPMSIEPAYISRIIGTTTARAAPILGAKYLKIVKISTVTPEESNNLFLVALTVGGVRLYFNGSMGRFNIEALRLESIKFPPSSVTPEVIQQELLNQQQEQAKRSFPFFSNLMSSEPVLLKFQKKSSVLLETTKASTLISPGIFFSAVIKSSQQTQPADKKENPSTGGTMTSIPSKALKQPPATLQHKLFVSVPDYGILKTHGKYVENATFLETTDPVQQVIPLSGLFNATTKPQGFANEFATQYTSETFRVAVLTSTSVEIYKYRTPDEIFEDLIDNPLPFVLNYGAAEACSTALFVTCKSNKSEKLRSNALTFLTMGIPGVVDIKPVYNRYSVSTVSSLLSKPSLSTTTTNLQQSLTGFNKPSTAQKEDFDLDDVILSPRFYGIALLIARLLRDIWARHVFTTFTENRRTLNAYSSPSTSTTQSTNESDAISKTDETSQNKNIISKVSISKDCIEYYLSSVNILNEFFVTYGDSISQISAPYLLAKNSSGRVIDKTEEVANQAESIAINALIKLVQSIKEGLSFLNVLYEESEVEGFDNQYLGFKDIISFVNIDVQKDLVKLDFKDLFTPNDRTKSLIREILLSIINRNITKGASIEYTATALQERCGSFCSASDILGFRAIEHLRRAKEIGLRNYDSLNYHLKNATALLEQIVDDLSIEKLKEAVSMMLSVNYYPKSIEFLLNIANSMDKGKLACQYVANGFLENDERKQYYDKRILVYDLVFDTLIKVDELAEVKTSSKTQSKISISGDDELKLRQKSYEVALNYNDKLFHYHMYDWLVSQNRESKLLEIETPFILPYLIEKADSSLKISNILWVYYSRKSKFFESAEILYHLATSNFNITLFERIEFLSRANGFCNSVSPLSQKQKIVQLASKIQDACEVAGIQGDILSLVYTDARIDSTIKDELVKTLDGKILSTSELFNDFAVPLSYHEIALFIFKIADFRDHEMIMAKWDELFQSLRMEFNNTGKKEDSMNFINLLSNVLIKIGKNVQDSEFIFPIFELFPIVCNFFYETLPKEHIIPGSIVSIFITAGVSFNKMYYILKELIETSDFDNSVFNKEMTWLIHEWYKSDRKFRDIITYNDIIHLKEYNIESDPIEKYVNNTGNNLSICFYKE</sequence>
<dbReference type="FunFam" id="1.10.167.20:FF:000001">
    <property type="entry name" value="Nucleoporin NUP170"/>
    <property type="match status" value="1"/>
</dbReference>
<evidence type="ECO:0008006" key="17">
    <source>
        <dbReference type="Google" id="ProtNLM"/>
    </source>
</evidence>
<comment type="subcellular location">
    <subcellularLocation>
        <location evidence="1">Nucleus membrane</location>
        <topology evidence="1">Peripheral membrane protein</topology>
        <orientation evidence="1">Cytoplasmic side</orientation>
    </subcellularLocation>
    <subcellularLocation>
        <location evidence="3">Nucleus membrane</location>
        <topology evidence="3">Peripheral membrane protein</topology>
        <orientation evidence="3">Nucleoplasmic side</orientation>
    </subcellularLocation>
    <subcellularLocation>
        <location evidence="2">Nucleus</location>
        <location evidence="2">Nuclear pore complex</location>
    </subcellularLocation>
</comment>
<feature type="region of interest" description="Disordered" evidence="12">
    <location>
        <begin position="1"/>
        <end position="24"/>
    </location>
</feature>
<dbReference type="InterPro" id="IPR042533">
    <property type="entry name" value="Nucleoporin_Nup155_C_1"/>
</dbReference>
<dbReference type="PANTHER" id="PTHR10350:SF6">
    <property type="entry name" value="NUCLEAR PORE COMPLEX PROTEIN NUP155"/>
    <property type="match status" value="1"/>
</dbReference>
<dbReference type="Gene3D" id="1.25.40.440">
    <property type="entry name" value="Nucleoporin, helical domain, central subdomain"/>
    <property type="match status" value="1"/>
</dbReference>
<accession>A0AA35NPA5</accession>
<evidence type="ECO:0000256" key="1">
    <source>
        <dbReference type="ARBA" id="ARBA00004335"/>
    </source>
</evidence>
<dbReference type="GO" id="GO:0000972">
    <property type="term" value="P:transcription-dependent tethering of RNA polymerase II gene DNA at nuclear periphery"/>
    <property type="evidence" value="ECO:0007669"/>
    <property type="project" value="TreeGrafter"/>
</dbReference>
<evidence type="ECO:0000256" key="7">
    <source>
        <dbReference type="ARBA" id="ARBA00022927"/>
    </source>
</evidence>
<comment type="similarity">
    <text evidence="4">Belongs to the non-repetitive/WGA-negative nucleoporin family.</text>
</comment>
<evidence type="ECO:0000256" key="4">
    <source>
        <dbReference type="ARBA" id="ARBA00007373"/>
    </source>
</evidence>
<dbReference type="FunFam" id="1.20.58.1780:FF:000005">
    <property type="entry name" value="Nuclear pore complex subunit"/>
    <property type="match status" value="1"/>
</dbReference>
<evidence type="ECO:0000256" key="6">
    <source>
        <dbReference type="ARBA" id="ARBA00022816"/>
    </source>
</evidence>
<name>A0AA35NPA5_SACK1</name>
<evidence type="ECO:0000256" key="8">
    <source>
        <dbReference type="ARBA" id="ARBA00023010"/>
    </source>
</evidence>
<feature type="domain" description="Nucleoporin Nup133/Nup155-like C-terminal" evidence="13">
    <location>
        <begin position="768"/>
        <end position="1494"/>
    </location>
</feature>
<dbReference type="GO" id="GO:0017056">
    <property type="term" value="F:structural constituent of nuclear pore"/>
    <property type="evidence" value="ECO:0007669"/>
    <property type="project" value="InterPro"/>
</dbReference>
<protein>
    <recommendedName>
        <fullName evidence="17">NUP170-like protein</fullName>
    </recommendedName>
</protein>
<evidence type="ECO:0000259" key="13">
    <source>
        <dbReference type="Pfam" id="PF03177"/>
    </source>
</evidence>
<keyword evidence="9" id="KW-0906">Nuclear pore complex</keyword>
<organism evidence="15 16">
    <name type="scientific">Saccharomyces kudriavzevii (strain ATCC MYA-4449 / AS 2.2408 / CBS 8840 / NBRC 1802 / NCYC 2889)</name>
    <name type="common">Yeast</name>
    <dbReference type="NCBI Taxonomy" id="226230"/>
    <lineage>
        <taxon>Eukaryota</taxon>
        <taxon>Fungi</taxon>
        <taxon>Dikarya</taxon>
        <taxon>Ascomycota</taxon>
        <taxon>Saccharomycotina</taxon>
        <taxon>Saccharomycetes</taxon>
        <taxon>Saccharomycetales</taxon>
        <taxon>Saccharomycetaceae</taxon>
        <taxon>Saccharomyces</taxon>
    </lineage>
</organism>
<dbReference type="Gene3D" id="1.20.120.1050">
    <property type="match status" value="1"/>
</dbReference>
<evidence type="ECO:0000256" key="10">
    <source>
        <dbReference type="ARBA" id="ARBA00023136"/>
    </source>
</evidence>
<dbReference type="GeneID" id="80922226"/>
<dbReference type="GO" id="GO:0051292">
    <property type="term" value="P:nuclear pore complex assembly"/>
    <property type="evidence" value="ECO:0007669"/>
    <property type="project" value="UniProtKB-ARBA"/>
</dbReference>
<dbReference type="GO" id="GO:0044611">
    <property type="term" value="C:nuclear pore inner ring"/>
    <property type="evidence" value="ECO:0007669"/>
    <property type="project" value="TreeGrafter"/>
</dbReference>
<evidence type="ECO:0000256" key="2">
    <source>
        <dbReference type="ARBA" id="ARBA00004567"/>
    </source>
</evidence>
<dbReference type="Pfam" id="PF08801">
    <property type="entry name" value="Nucleoporin_N"/>
    <property type="match status" value="1"/>
</dbReference>
<dbReference type="Proteomes" id="UP001162087">
    <property type="component" value="Chromosome 2"/>
</dbReference>
<dbReference type="FunFam" id="1.25.40.440:FF:000001">
    <property type="entry name" value="Nuclear pore complex subunit"/>
    <property type="match status" value="1"/>
</dbReference>
<dbReference type="PANTHER" id="PTHR10350">
    <property type="entry name" value="NUCLEAR PORE COMPLEX PROTEIN NUP155"/>
    <property type="match status" value="1"/>
</dbReference>
<dbReference type="Gene3D" id="1.20.58.1780">
    <property type="match status" value="1"/>
</dbReference>
<dbReference type="GO" id="GO:0006606">
    <property type="term" value="P:protein import into nucleus"/>
    <property type="evidence" value="ECO:0007669"/>
    <property type="project" value="TreeGrafter"/>
</dbReference>
<dbReference type="FunFam" id="1.20.120.1050:FF:000001">
    <property type="entry name" value="Nucleoporin NUP170"/>
    <property type="match status" value="1"/>
</dbReference>
<evidence type="ECO:0000256" key="5">
    <source>
        <dbReference type="ARBA" id="ARBA00022448"/>
    </source>
</evidence>
<dbReference type="Pfam" id="PF03177">
    <property type="entry name" value="Nucleoporin_C"/>
    <property type="match status" value="1"/>
</dbReference>
<keyword evidence="16" id="KW-1185">Reference proteome</keyword>
<proteinExistence type="inferred from homology"/>
<keyword evidence="7" id="KW-0653">Protein transport</keyword>
<dbReference type="GO" id="GO:0051028">
    <property type="term" value="P:mRNA transport"/>
    <property type="evidence" value="ECO:0007669"/>
    <property type="project" value="UniProtKB-KW"/>
</dbReference>
<keyword evidence="10" id="KW-0472">Membrane</keyword>
<dbReference type="Gene3D" id="1.25.40.450">
    <property type="entry name" value="Nucleoporin, helical domain, N-terminal subdomain"/>
    <property type="match status" value="1"/>
</dbReference>
<evidence type="ECO:0000256" key="3">
    <source>
        <dbReference type="ARBA" id="ARBA00004620"/>
    </source>
</evidence>
<evidence type="ECO:0000259" key="14">
    <source>
        <dbReference type="Pfam" id="PF08801"/>
    </source>
</evidence>
<feature type="compositionally biased region" description="Polar residues" evidence="12">
    <location>
        <begin position="552"/>
        <end position="562"/>
    </location>
</feature>
<evidence type="ECO:0000256" key="11">
    <source>
        <dbReference type="ARBA" id="ARBA00023242"/>
    </source>
</evidence>
<keyword evidence="11" id="KW-0539">Nucleus</keyword>
<dbReference type="GO" id="GO:0036228">
    <property type="term" value="P:protein localization to nuclear inner membrane"/>
    <property type="evidence" value="ECO:0007669"/>
    <property type="project" value="TreeGrafter"/>
</dbReference>
<dbReference type="InterPro" id="IPR007187">
    <property type="entry name" value="Nucleoporin_Nup133/Nup155_C"/>
</dbReference>